<proteinExistence type="predicted"/>
<gene>
    <name evidence="6" type="ORF">COLO4_38261</name>
</gene>
<dbReference type="InterPro" id="IPR058922">
    <property type="entry name" value="WHD_DRP"/>
</dbReference>
<evidence type="ECO:0000256" key="2">
    <source>
        <dbReference type="ARBA" id="ARBA00022821"/>
    </source>
</evidence>
<dbReference type="AlphaFoldDB" id="A0A1R3FVW3"/>
<dbReference type="Gene3D" id="3.80.10.10">
    <property type="entry name" value="Ribonuclease Inhibitor"/>
    <property type="match status" value="1"/>
</dbReference>
<reference evidence="7" key="1">
    <citation type="submission" date="2013-09" db="EMBL/GenBank/DDBJ databases">
        <title>Corchorus olitorius genome sequencing.</title>
        <authorList>
            <person name="Alam M."/>
            <person name="Haque M.S."/>
            <person name="Islam M.S."/>
            <person name="Emdad E.M."/>
            <person name="Islam M.M."/>
            <person name="Ahmed B."/>
            <person name="Halim A."/>
            <person name="Hossen Q.M.M."/>
            <person name="Hossain M.Z."/>
            <person name="Ahmed R."/>
            <person name="Khan M.M."/>
            <person name="Islam R."/>
            <person name="Rashid M.M."/>
            <person name="Khan S.A."/>
            <person name="Rahman M.S."/>
            <person name="Alam M."/>
            <person name="Yahiya A.S."/>
            <person name="Khan M.S."/>
            <person name="Azam M.S."/>
            <person name="Haque T."/>
            <person name="Lashkar M.Z.H."/>
            <person name="Akhand A.I."/>
            <person name="Morshed G."/>
            <person name="Roy S."/>
            <person name="Uddin K.S."/>
            <person name="Rabeya T."/>
            <person name="Hossain A.S."/>
            <person name="Chowdhury A."/>
            <person name="Snigdha A.R."/>
            <person name="Mortoza M.S."/>
            <person name="Matin S.A."/>
            <person name="Hoque S.M.E."/>
            <person name="Islam M.K."/>
            <person name="Roy D.K."/>
            <person name="Haider R."/>
            <person name="Moosa M.M."/>
            <person name="Elias S.M."/>
            <person name="Hasan A.M."/>
            <person name="Jahan S."/>
            <person name="Shafiuddin M."/>
            <person name="Mahmood N."/>
            <person name="Shommy N.S."/>
        </authorList>
    </citation>
    <scope>NUCLEOTIDE SEQUENCE [LARGE SCALE GENOMIC DNA]</scope>
    <source>
        <strain evidence="7">cv. O-4</strain>
    </source>
</reference>
<dbReference type="InterPro" id="IPR032675">
    <property type="entry name" value="LRR_dom_sf"/>
</dbReference>
<name>A0A1R3FVW3_9ROSI</name>
<accession>A0A1R3FVW3</accession>
<dbReference type="InterPro" id="IPR044974">
    <property type="entry name" value="Disease_R_plants"/>
</dbReference>
<keyword evidence="1" id="KW-0677">Repeat</keyword>
<keyword evidence="2" id="KW-0611">Plant defense</keyword>
<comment type="caution">
    <text evidence="6">The sequence shown here is derived from an EMBL/GenBank/DDBJ whole genome shotgun (WGS) entry which is preliminary data.</text>
</comment>
<evidence type="ECO:0000259" key="4">
    <source>
        <dbReference type="Pfam" id="PF23559"/>
    </source>
</evidence>
<evidence type="ECO:0000256" key="1">
    <source>
        <dbReference type="ARBA" id="ARBA00022737"/>
    </source>
</evidence>
<evidence type="ECO:0000259" key="3">
    <source>
        <dbReference type="Pfam" id="PF00931"/>
    </source>
</evidence>
<dbReference type="EMBL" id="AWUE01024713">
    <property type="protein sequence ID" value="OMO49974.1"/>
    <property type="molecule type" value="Genomic_DNA"/>
</dbReference>
<dbReference type="SUPFAM" id="SSF52540">
    <property type="entry name" value="P-loop containing nucleoside triphosphate hydrolases"/>
    <property type="match status" value="1"/>
</dbReference>
<feature type="domain" description="Disease resistance protein winged helix" evidence="4">
    <location>
        <begin position="233"/>
        <end position="292"/>
    </location>
</feature>
<dbReference type="Pfam" id="PF23598">
    <property type="entry name" value="LRR_14"/>
    <property type="match status" value="1"/>
</dbReference>
<dbReference type="InterPro" id="IPR042197">
    <property type="entry name" value="Apaf_helical"/>
</dbReference>
<organism evidence="6 7">
    <name type="scientific">Corchorus olitorius</name>
    <dbReference type="NCBI Taxonomy" id="93759"/>
    <lineage>
        <taxon>Eukaryota</taxon>
        <taxon>Viridiplantae</taxon>
        <taxon>Streptophyta</taxon>
        <taxon>Embryophyta</taxon>
        <taxon>Tracheophyta</taxon>
        <taxon>Spermatophyta</taxon>
        <taxon>Magnoliopsida</taxon>
        <taxon>eudicotyledons</taxon>
        <taxon>Gunneridae</taxon>
        <taxon>Pentapetalae</taxon>
        <taxon>rosids</taxon>
        <taxon>malvids</taxon>
        <taxon>Malvales</taxon>
        <taxon>Malvaceae</taxon>
        <taxon>Grewioideae</taxon>
        <taxon>Apeibeae</taxon>
        <taxon>Corchorus</taxon>
    </lineage>
</organism>
<dbReference type="OrthoDB" id="646178at2759"/>
<dbReference type="STRING" id="93759.A0A1R3FVW3"/>
<evidence type="ECO:0000313" key="7">
    <source>
        <dbReference type="Proteomes" id="UP000187203"/>
    </source>
</evidence>
<dbReference type="SUPFAM" id="SSF52058">
    <property type="entry name" value="L domain-like"/>
    <property type="match status" value="1"/>
</dbReference>
<evidence type="ECO:0000259" key="5">
    <source>
        <dbReference type="Pfam" id="PF23598"/>
    </source>
</evidence>
<dbReference type="PANTHER" id="PTHR23155:SF1205">
    <property type="entry name" value="DISEASE RESISTANCE PROTEIN RPM1"/>
    <property type="match status" value="1"/>
</dbReference>
<evidence type="ECO:0000313" key="6">
    <source>
        <dbReference type="EMBL" id="OMO49974.1"/>
    </source>
</evidence>
<feature type="domain" description="Disease resistance R13L4/SHOC-2-like LRR" evidence="5">
    <location>
        <begin position="346"/>
        <end position="487"/>
    </location>
</feature>
<dbReference type="Pfam" id="PF00931">
    <property type="entry name" value="NB-ARC"/>
    <property type="match status" value="1"/>
</dbReference>
<dbReference type="Gene3D" id="1.10.8.430">
    <property type="entry name" value="Helical domain of apoptotic protease-activating factors"/>
    <property type="match status" value="1"/>
</dbReference>
<dbReference type="Pfam" id="PF23559">
    <property type="entry name" value="WHD_DRP"/>
    <property type="match status" value="1"/>
</dbReference>
<protein>
    <submittedName>
        <fullName evidence="6">NB-ARC domain-containing protein</fullName>
    </submittedName>
</protein>
<dbReference type="PANTHER" id="PTHR23155">
    <property type="entry name" value="DISEASE RESISTANCE PROTEIN RP"/>
    <property type="match status" value="1"/>
</dbReference>
<dbReference type="InterPro" id="IPR027417">
    <property type="entry name" value="P-loop_NTPase"/>
</dbReference>
<dbReference type="GO" id="GO:0098542">
    <property type="term" value="P:defense response to other organism"/>
    <property type="evidence" value="ECO:0007669"/>
    <property type="project" value="TreeGrafter"/>
</dbReference>
<dbReference type="Proteomes" id="UP000187203">
    <property type="component" value="Unassembled WGS sequence"/>
</dbReference>
<dbReference type="Gene3D" id="3.40.50.300">
    <property type="entry name" value="P-loop containing nucleotide triphosphate hydrolases"/>
    <property type="match status" value="1"/>
</dbReference>
<keyword evidence="7" id="KW-1185">Reference proteome</keyword>
<dbReference type="GO" id="GO:0043531">
    <property type="term" value="F:ADP binding"/>
    <property type="evidence" value="ECO:0007669"/>
    <property type="project" value="InterPro"/>
</dbReference>
<dbReference type="InterPro" id="IPR002182">
    <property type="entry name" value="NB-ARC"/>
</dbReference>
<dbReference type="InterPro" id="IPR055414">
    <property type="entry name" value="LRR_R13L4/SHOC2-like"/>
</dbReference>
<feature type="domain" description="NB-ARC" evidence="3">
    <location>
        <begin position="87"/>
        <end position="186"/>
    </location>
</feature>
<sequence>MKKRYPKAEELGNKKTKNVVHHVRTLRDVAIKVLNINQRIEELDALESKYDNDHQGGNRNSEKAQWLEKLRRDVEMENVIRFNVAEKKVIEMLTNKRPRRNVITILSMADSGKTALAKNIYGHTGIDQHFLHRAWVFVPRRYIIWDLLMAILENLMSIGDETFKLSELAEKLTKCLESKRYLISWDLLEKLVFKDETCPQHLVKLGKQIATKCDGLPLAILSVASLLARNREYLHWQVIYMWIAEELVETKGGEKLEVIAKRYLEELIDLSLIQVERRRSDFGVRTIRVHGLWRYFCIDKSRKTNFLDFYKDESGNPHSDVPVSRKISIQYESVEFGSTSFVEIPKNIENLCLLKYMKMNPPCRDQKHLTSSICRLPNLQTLDMRNTNEFTCVPCLPSDIWGMQNLRHLLLPRLTILPKSGDPYQCLYRLQTLSDITPDRNTAALIFGSKFRNLRKLTLYSKDKEKTKQCSECLYKLDHLENLKIVNQVVFP</sequence>